<evidence type="ECO:0000256" key="12">
    <source>
        <dbReference type="ARBA" id="ARBA00023136"/>
    </source>
</evidence>
<evidence type="ECO:0000256" key="10">
    <source>
        <dbReference type="ARBA" id="ARBA00023004"/>
    </source>
</evidence>
<keyword evidence="10 13" id="KW-0408">Iron</keyword>
<dbReference type="InterPro" id="IPR050364">
    <property type="entry name" value="Cytochrome_P450_fung"/>
</dbReference>
<feature type="binding site" description="axial binding residue" evidence="13">
    <location>
        <position position="446"/>
    </location>
    <ligand>
        <name>heme</name>
        <dbReference type="ChEBI" id="CHEBI:30413"/>
    </ligand>
    <ligandPart>
        <name>Fe</name>
        <dbReference type="ChEBI" id="CHEBI:18248"/>
    </ligandPart>
</feature>
<reference evidence="17 18" key="1">
    <citation type="journal article" date="2015" name="Sci. Rep.">
        <title>Chromosome-level genome map provides insights into diverse defense mechanisms in the medicinal fungus Ganoderma sinense.</title>
        <authorList>
            <person name="Zhu Y."/>
            <person name="Xu J."/>
            <person name="Sun C."/>
            <person name="Zhou S."/>
            <person name="Xu H."/>
            <person name="Nelson D.R."/>
            <person name="Qian J."/>
            <person name="Song J."/>
            <person name="Luo H."/>
            <person name="Xiang L."/>
            <person name="Li Y."/>
            <person name="Xu Z."/>
            <person name="Ji A."/>
            <person name="Wang L."/>
            <person name="Lu S."/>
            <person name="Hayward A."/>
            <person name="Sun W."/>
            <person name="Li X."/>
            <person name="Schwartz D.C."/>
            <person name="Wang Y."/>
            <person name="Chen S."/>
        </authorList>
    </citation>
    <scope>NUCLEOTIDE SEQUENCE [LARGE SCALE GENOMIC DNA]</scope>
    <source>
        <strain evidence="17 18">ZZ0214-1</strain>
    </source>
</reference>
<evidence type="ECO:0000256" key="3">
    <source>
        <dbReference type="ARBA" id="ARBA00005179"/>
    </source>
</evidence>
<comment type="caution">
    <text evidence="17">The sequence shown here is derived from an EMBL/GenBank/DDBJ whole genome shotgun (WGS) entry which is preliminary data.</text>
</comment>
<dbReference type="GO" id="GO:0016705">
    <property type="term" value="F:oxidoreductase activity, acting on paired donors, with incorporation or reduction of molecular oxygen"/>
    <property type="evidence" value="ECO:0007669"/>
    <property type="project" value="InterPro"/>
</dbReference>
<dbReference type="OrthoDB" id="2789670at2759"/>
<evidence type="ECO:0000256" key="13">
    <source>
        <dbReference type="PIRSR" id="PIRSR602401-1"/>
    </source>
</evidence>
<feature type="transmembrane region" description="Helical" evidence="16">
    <location>
        <begin position="6"/>
        <end position="28"/>
    </location>
</feature>
<name>A0A2G8RTA5_9APHY</name>
<protein>
    <submittedName>
        <fullName evidence="17">Cytochrome P450</fullName>
    </submittedName>
</protein>
<keyword evidence="12 16" id="KW-0472">Membrane</keyword>
<dbReference type="PANTHER" id="PTHR46300">
    <property type="entry name" value="P450, PUTATIVE (EUROFUNG)-RELATED-RELATED"/>
    <property type="match status" value="1"/>
</dbReference>
<evidence type="ECO:0000313" key="17">
    <source>
        <dbReference type="EMBL" id="PIL24714.1"/>
    </source>
</evidence>
<evidence type="ECO:0000256" key="5">
    <source>
        <dbReference type="ARBA" id="ARBA00022617"/>
    </source>
</evidence>
<dbReference type="PANTHER" id="PTHR46300:SF7">
    <property type="entry name" value="P450, PUTATIVE (EUROFUNG)-RELATED"/>
    <property type="match status" value="1"/>
</dbReference>
<comment type="subcellular location">
    <subcellularLocation>
        <location evidence="2">Membrane</location>
        <topology evidence="2">Single-pass membrane protein</topology>
    </subcellularLocation>
</comment>
<evidence type="ECO:0000256" key="11">
    <source>
        <dbReference type="ARBA" id="ARBA00023033"/>
    </source>
</evidence>
<dbReference type="GO" id="GO:0020037">
    <property type="term" value="F:heme binding"/>
    <property type="evidence" value="ECO:0007669"/>
    <property type="project" value="InterPro"/>
</dbReference>
<comment type="pathway">
    <text evidence="3">Secondary metabolite biosynthesis.</text>
</comment>
<dbReference type="STRING" id="1077348.A0A2G8RTA5"/>
<dbReference type="InterPro" id="IPR001128">
    <property type="entry name" value="Cyt_P450"/>
</dbReference>
<dbReference type="PROSITE" id="PS00086">
    <property type="entry name" value="CYTOCHROME_P450"/>
    <property type="match status" value="1"/>
</dbReference>
<dbReference type="AlphaFoldDB" id="A0A2G8RTA5"/>
<evidence type="ECO:0000256" key="7">
    <source>
        <dbReference type="ARBA" id="ARBA00022723"/>
    </source>
</evidence>
<keyword evidence="8 16" id="KW-1133">Transmembrane helix</keyword>
<feature type="region of interest" description="Disordered" evidence="15">
    <location>
        <begin position="109"/>
        <end position="135"/>
    </location>
</feature>
<keyword evidence="7 13" id="KW-0479">Metal-binding</keyword>
<dbReference type="Proteomes" id="UP000230002">
    <property type="component" value="Unassembled WGS sequence"/>
</dbReference>
<evidence type="ECO:0000313" key="18">
    <source>
        <dbReference type="Proteomes" id="UP000230002"/>
    </source>
</evidence>
<sequence length="519" mass="57982">MDFVHFASTLLASPALVGVFCAFVFAYLHSRAAWNTRSRGLPLPPGPRRLPLVGNMFDWPKTYHWVAFRDMRARYGDVLYFDIMGRRMMILGDPSDILELLDKRSANSSSRDYSSLNSLPHPQDRSGIQPQRDAVRSKVEATQAHVLARVLPRRCPFLHAGAREIGTQVPQQAAHVAFEPTGECALVLFDVDVSDEGDELIEVVEAALEWHGDAFTPGKYLVEAFGILKYIPPWVPGATVQKLSVHWRSTVARLKMEIDRLAKTDTGGNSAVNRMVVRTAGSGEKFPDNDAEEIVRNVAAVAIDGGSDTMFSTVQSLFVAMSLYPDVQRKAQAELDVVVGPNRLPNFEDRDTLVYINALVREALRWQNVLPFAIPHQTVEDDEFHGHFIPAGTNIFPNVWACMHDPAIYPDPEVFRPERFIRDGKLDFSTVPDPTRFVFGFGRRVCPGRYFALNGLFINIASALHVFDITPPVDENGKVIKVDPQVSSGLLCYPEDCRCTIKPRSSQAESLIREAQSLY</sequence>
<evidence type="ECO:0000256" key="8">
    <source>
        <dbReference type="ARBA" id="ARBA00022989"/>
    </source>
</evidence>
<comment type="cofactor">
    <cofactor evidence="1 13">
        <name>heme</name>
        <dbReference type="ChEBI" id="CHEBI:30413"/>
    </cofactor>
</comment>
<keyword evidence="9 14" id="KW-0560">Oxidoreductase</keyword>
<dbReference type="EMBL" id="AYKW01000056">
    <property type="protein sequence ID" value="PIL24714.1"/>
    <property type="molecule type" value="Genomic_DNA"/>
</dbReference>
<evidence type="ECO:0000256" key="15">
    <source>
        <dbReference type="SAM" id="MobiDB-lite"/>
    </source>
</evidence>
<dbReference type="PRINTS" id="PR00463">
    <property type="entry name" value="EP450I"/>
</dbReference>
<dbReference type="Gene3D" id="1.10.630.10">
    <property type="entry name" value="Cytochrome P450"/>
    <property type="match status" value="1"/>
</dbReference>
<feature type="compositionally biased region" description="Low complexity" evidence="15">
    <location>
        <begin position="109"/>
        <end position="119"/>
    </location>
</feature>
<dbReference type="Pfam" id="PF00067">
    <property type="entry name" value="p450"/>
    <property type="match status" value="1"/>
</dbReference>
<dbReference type="GO" id="GO:0016020">
    <property type="term" value="C:membrane"/>
    <property type="evidence" value="ECO:0007669"/>
    <property type="project" value="UniProtKB-SubCell"/>
</dbReference>
<evidence type="ECO:0000256" key="6">
    <source>
        <dbReference type="ARBA" id="ARBA00022692"/>
    </source>
</evidence>
<keyword evidence="18" id="KW-1185">Reference proteome</keyword>
<dbReference type="GO" id="GO:0005506">
    <property type="term" value="F:iron ion binding"/>
    <property type="evidence" value="ECO:0007669"/>
    <property type="project" value="InterPro"/>
</dbReference>
<dbReference type="SUPFAM" id="SSF48264">
    <property type="entry name" value="Cytochrome P450"/>
    <property type="match status" value="1"/>
</dbReference>
<proteinExistence type="inferred from homology"/>
<keyword evidence="11 14" id="KW-0503">Monooxygenase</keyword>
<evidence type="ECO:0000256" key="14">
    <source>
        <dbReference type="RuleBase" id="RU000461"/>
    </source>
</evidence>
<dbReference type="InterPro" id="IPR017972">
    <property type="entry name" value="Cyt_P450_CS"/>
</dbReference>
<dbReference type="InterPro" id="IPR002401">
    <property type="entry name" value="Cyt_P450_E_grp-I"/>
</dbReference>
<evidence type="ECO:0000256" key="16">
    <source>
        <dbReference type="SAM" id="Phobius"/>
    </source>
</evidence>
<accession>A0A2G8RTA5</accession>
<gene>
    <name evidence="17" type="ORF">GSI_12600</name>
</gene>
<keyword evidence="6 16" id="KW-0812">Transmembrane</keyword>
<evidence type="ECO:0000256" key="9">
    <source>
        <dbReference type="ARBA" id="ARBA00023002"/>
    </source>
</evidence>
<keyword evidence="5 13" id="KW-0349">Heme</keyword>
<dbReference type="InterPro" id="IPR036396">
    <property type="entry name" value="Cyt_P450_sf"/>
</dbReference>
<dbReference type="GO" id="GO:0004497">
    <property type="term" value="F:monooxygenase activity"/>
    <property type="evidence" value="ECO:0007669"/>
    <property type="project" value="UniProtKB-KW"/>
</dbReference>
<comment type="similarity">
    <text evidence="4 14">Belongs to the cytochrome P450 family.</text>
</comment>
<evidence type="ECO:0000256" key="2">
    <source>
        <dbReference type="ARBA" id="ARBA00004167"/>
    </source>
</evidence>
<evidence type="ECO:0000256" key="4">
    <source>
        <dbReference type="ARBA" id="ARBA00010617"/>
    </source>
</evidence>
<evidence type="ECO:0000256" key="1">
    <source>
        <dbReference type="ARBA" id="ARBA00001971"/>
    </source>
</evidence>
<organism evidence="17 18">
    <name type="scientific">Ganoderma sinense ZZ0214-1</name>
    <dbReference type="NCBI Taxonomy" id="1077348"/>
    <lineage>
        <taxon>Eukaryota</taxon>
        <taxon>Fungi</taxon>
        <taxon>Dikarya</taxon>
        <taxon>Basidiomycota</taxon>
        <taxon>Agaricomycotina</taxon>
        <taxon>Agaricomycetes</taxon>
        <taxon>Polyporales</taxon>
        <taxon>Polyporaceae</taxon>
        <taxon>Ganoderma</taxon>
    </lineage>
</organism>